<proteinExistence type="predicted"/>
<dbReference type="Gene3D" id="3.40.50.300">
    <property type="entry name" value="P-loop containing nucleotide triphosphate hydrolases"/>
    <property type="match status" value="1"/>
</dbReference>
<comment type="caution">
    <text evidence="3">The sequence shown here is derived from an EMBL/GenBank/DDBJ whole genome shotgun (WGS) entry which is preliminary data.</text>
</comment>
<evidence type="ECO:0000313" key="4">
    <source>
        <dbReference type="Proteomes" id="UP001595989"/>
    </source>
</evidence>
<dbReference type="InterPro" id="IPR051396">
    <property type="entry name" value="Bact_Antivir_Def_Nuclease"/>
</dbReference>
<dbReference type="Proteomes" id="UP001595989">
    <property type="component" value="Unassembled WGS sequence"/>
</dbReference>
<dbReference type="InterPro" id="IPR041685">
    <property type="entry name" value="AAA_GajA/Old/RecF-like"/>
</dbReference>
<dbReference type="CDD" id="cd01026">
    <property type="entry name" value="TOPRIM_OLD"/>
    <property type="match status" value="1"/>
</dbReference>
<keyword evidence="3" id="KW-0255">Endonuclease</keyword>
<dbReference type="InterPro" id="IPR027417">
    <property type="entry name" value="P-loop_NTPase"/>
</dbReference>
<reference evidence="4" key="1">
    <citation type="journal article" date="2019" name="Int. J. Syst. Evol. Microbiol.">
        <title>The Global Catalogue of Microorganisms (GCM) 10K type strain sequencing project: providing services to taxonomists for standard genome sequencing and annotation.</title>
        <authorList>
            <consortium name="The Broad Institute Genomics Platform"/>
            <consortium name="The Broad Institute Genome Sequencing Center for Infectious Disease"/>
            <person name="Wu L."/>
            <person name="Ma J."/>
        </authorList>
    </citation>
    <scope>NUCLEOTIDE SEQUENCE [LARGE SCALE GENOMIC DNA]</scope>
    <source>
        <strain evidence="4">CGMCC 4.7426</strain>
    </source>
</reference>
<dbReference type="RefSeq" id="WP_390293244.1">
    <property type="nucleotide sequence ID" value="NZ_JBHSFU010000003.1"/>
</dbReference>
<dbReference type="PANTHER" id="PTHR43581:SF4">
    <property type="entry name" value="ATP_GTP PHOSPHATASE"/>
    <property type="match status" value="1"/>
</dbReference>
<gene>
    <name evidence="3" type="ORF">ACFO3D_03625</name>
</gene>
<keyword evidence="4" id="KW-1185">Reference proteome</keyword>
<dbReference type="GO" id="GO:0004519">
    <property type="term" value="F:endonuclease activity"/>
    <property type="evidence" value="ECO:0007669"/>
    <property type="project" value="UniProtKB-KW"/>
</dbReference>
<evidence type="ECO:0000259" key="2">
    <source>
        <dbReference type="Pfam" id="PF20469"/>
    </source>
</evidence>
<dbReference type="SUPFAM" id="SSF52540">
    <property type="entry name" value="P-loop containing nucleoside triphosphate hydrolases"/>
    <property type="match status" value="1"/>
</dbReference>
<keyword evidence="3" id="KW-0378">Hydrolase</keyword>
<keyword evidence="3" id="KW-0540">Nuclease</keyword>
<name>A0ABV9DHM1_9BACI</name>
<dbReference type="EMBL" id="JBHSFU010000003">
    <property type="protein sequence ID" value="MFC4557299.1"/>
    <property type="molecule type" value="Genomic_DNA"/>
</dbReference>
<dbReference type="Pfam" id="PF20469">
    <property type="entry name" value="OLD-like_TOPRIM"/>
    <property type="match status" value="1"/>
</dbReference>
<feature type="domain" description="OLD protein-like TOPRIM" evidence="2">
    <location>
        <begin position="437"/>
        <end position="509"/>
    </location>
</feature>
<protein>
    <submittedName>
        <fullName evidence="3">ATP-dependent endonuclease</fullName>
    </submittedName>
</protein>
<evidence type="ECO:0000259" key="1">
    <source>
        <dbReference type="Pfam" id="PF13175"/>
    </source>
</evidence>
<feature type="domain" description="Endonuclease GajA/Old nuclease/RecF-like AAA" evidence="1">
    <location>
        <begin position="1"/>
        <end position="382"/>
    </location>
</feature>
<dbReference type="Pfam" id="PF13175">
    <property type="entry name" value="AAA_15"/>
    <property type="match status" value="1"/>
</dbReference>
<sequence length="685" mass="78917">MYIQSLTVENFRSFRSSMTVEFNDGLNVMIGHNNAGKTTIIRALEILFNSKKNKQLSVDDFNKRISIDELYTKPPTITLQAVLRESQNEDSYSDDLVTVSSWLTRLESPYEATITYEYYLPDKEWDNYYQAIKEINSSNPNDFWNEIEHNFLRKYKSRLLVGHPGNKTAVEPEDIDKFDFQFLTAIRDVERDLYTGRNALLKEVIDFFIDYDIKGDTSIEDKEKLSKIRENKIQFSDNANELIKSLHDRMEEGKGHMLRYVQNTGAGFGEMTPAFDGSINDTELYSALRLIVQDETGITLPAVNNGLGYNNLIYISLLLAKMQKDTSDEYLGSNSKVYSILAIEEPEAHLHPNMQYKFLKFLKENRESEVRQIFITSHSPNITAAVDLDDVIVLYKDINKEMNVAYPGRVFDESDTEDLKSKKYVQRFLDVTKADIFFAQNVMLVEGLAEQLLVPEFAKALNPDSDLVENHTSVINIGGRYFDHFLKLFDTHKSDYAINKKVVCVTDLDPVRKRKDGDDWEACLPLFLNLNESDYDYKNTSNDLVGKQISENIYISTQNRNESCTLEYDIALHNLTNETIVVSSMSNKKEIISLVEDYNDGKNFSDLVSIIRKSKYKEEAENVKINKKNEDWFKKHLIAGRYLKSINKGEAAQELALAISEDLEKQNSNIKCPEYLKKAITWLNK</sequence>
<organism evidence="3 4">
    <name type="scientific">Virgibacillus kekensis</name>
    <dbReference type="NCBI Taxonomy" id="202261"/>
    <lineage>
        <taxon>Bacteria</taxon>
        <taxon>Bacillati</taxon>
        <taxon>Bacillota</taxon>
        <taxon>Bacilli</taxon>
        <taxon>Bacillales</taxon>
        <taxon>Bacillaceae</taxon>
        <taxon>Virgibacillus</taxon>
    </lineage>
</organism>
<dbReference type="InterPro" id="IPR034139">
    <property type="entry name" value="TOPRIM_OLD"/>
</dbReference>
<dbReference type="PANTHER" id="PTHR43581">
    <property type="entry name" value="ATP/GTP PHOSPHATASE"/>
    <property type="match status" value="1"/>
</dbReference>
<evidence type="ECO:0000313" key="3">
    <source>
        <dbReference type="EMBL" id="MFC4557299.1"/>
    </source>
</evidence>
<accession>A0ABV9DHM1</accession>